<protein>
    <submittedName>
        <fullName evidence="3">Response regulator</fullName>
    </submittedName>
</protein>
<sequence length="135" mass="15035">MKKIASILLVDDDETTNYISKLIINRAGLTDELLIAQNGKEALALLQERCTASETEAVPALILLDINMPVMDGFKFLEVLQTIEGFDYSSVIIAVLTTSLDPRDIEKVKLLGVDEFISKPLTKESLELLIQKHFN</sequence>
<evidence type="ECO:0000256" key="1">
    <source>
        <dbReference type="PROSITE-ProRule" id="PRU00169"/>
    </source>
</evidence>
<evidence type="ECO:0000313" key="3">
    <source>
        <dbReference type="EMBL" id="MBW3365077.1"/>
    </source>
</evidence>
<dbReference type="PANTHER" id="PTHR44520:SF2">
    <property type="entry name" value="RESPONSE REGULATOR RCP1"/>
    <property type="match status" value="1"/>
</dbReference>
<feature type="modified residue" description="4-aspartylphosphate" evidence="1">
    <location>
        <position position="65"/>
    </location>
</feature>
<dbReference type="EMBL" id="JAHWXQ010000002">
    <property type="protein sequence ID" value="MBW3365077.1"/>
    <property type="molecule type" value="Genomic_DNA"/>
</dbReference>
<reference evidence="3 4" key="1">
    <citation type="submission" date="2021-07" db="EMBL/GenBank/DDBJ databases">
        <authorList>
            <person name="Kim M.K."/>
        </authorList>
    </citation>
    <scope>NUCLEOTIDE SEQUENCE [LARGE SCALE GENOMIC DNA]</scope>
    <source>
        <strain evidence="3 4">HLY7-15</strain>
    </source>
</reference>
<dbReference type="InterPro" id="IPR052893">
    <property type="entry name" value="TCS_response_regulator"/>
</dbReference>
<dbReference type="Pfam" id="PF00072">
    <property type="entry name" value="Response_reg"/>
    <property type="match status" value="1"/>
</dbReference>
<feature type="domain" description="Response regulatory" evidence="2">
    <location>
        <begin position="6"/>
        <end position="134"/>
    </location>
</feature>
<dbReference type="Gene3D" id="3.40.50.2300">
    <property type="match status" value="1"/>
</dbReference>
<dbReference type="Proteomes" id="UP000774935">
    <property type="component" value="Unassembled WGS sequence"/>
</dbReference>
<keyword evidence="1" id="KW-0597">Phosphoprotein</keyword>
<dbReference type="PANTHER" id="PTHR44520">
    <property type="entry name" value="RESPONSE REGULATOR RCP1-RELATED"/>
    <property type="match status" value="1"/>
</dbReference>
<dbReference type="InterPro" id="IPR011006">
    <property type="entry name" value="CheY-like_superfamily"/>
</dbReference>
<dbReference type="PROSITE" id="PS50110">
    <property type="entry name" value="RESPONSE_REGULATORY"/>
    <property type="match status" value="1"/>
</dbReference>
<evidence type="ECO:0000313" key="4">
    <source>
        <dbReference type="Proteomes" id="UP000774935"/>
    </source>
</evidence>
<organism evidence="3 4">
    <name type="scientific">Pontibacter populi</name>
    <dbReference type="NCBI Taxonomy" id="890055"/>
    <lineage>
        <taxon>Bacteria</taxon>
        <taxon>Pseudomonadati</taxon>
        <taxon>Bacteroidota</taxon>
        <taxon>Cytophagia</taxon>
        <taxon>Cytophagales</taxon>
        <taxon>Hymenobacteraceae</taxon>
        <taxon>Pontibacter</taxon>
    </lineage>
</organism>
<name>A0ABS6XAN4_9BACT</name>
<proteinExistence type="predicted"/>
<dbReference type="InterPro" id="IPR001789">
    <property type="entry name" value="Sig_transdc_resp-reg_receiver"/>
</dbReference>
<gene>
    <name evidence="3" type="ORF">KYK27_08480</name>
</gene>
<comment type="caution">
    <text evidence="3">The sequence shown here is derived from an EMBL/GenBank/DDBJ whole genome shotgun (WGS) entry which is preliminary data.</text>
</comment>
<keyword evidence="4" id="KW-1185">Reference proteome</keyword>
<accession>A0ABS6XAN4</accession>
<dbReference type="RefSeq" id="WP_199109602.1">
    <property type="nucleotide sequence ID" value="NZ_JAHWXQ010000002.1"/>
</dbReference>
<dbReference type="SUPFAM" id="SSF52172">
    <property type="entry name" value="CheY-like"/>
    <property type="match status" value="1"/>
</dbReference>
<evidence type="ECO:0000259" key="2">
    <source>
        <dbReference type="PROSITE" id="PS50110"/>
    </source>
</evidence>
<dbReference type="SMART" id="SM00448">
    <property type="entry name" value="REC"/>
    <property type="match status" value="1"/>
</dbReference>